<protein>
    <recommendedName>
        <fullName evidence="4">ABC transporter domain-containing protein</fullName>
    </recommendedName>
</protein>
<accession>A0A383VUC2</accession>
<gene>
    <name evidence="2" type="ORF">BQ4739_LOCUS9398</name>
</gene>
<evidence type="ECO:0000313" key="3">
    <source>
        <dbReference type="Proteomes" id="UP000256970"/>
    </source>
</evidence>
<evidence type="ECO:0000256" key="1">
    <source>
        <dbReference type="SAM" id="MobiDB-lite"/>
    </source>
</evidence>
<name>A0A383VUC2_TETOB</name>
<dbReference type="STRING" id="3088.A0A383VUC2"/>
<evidence type="ECO:0000313" key="2">
    <source>
        <dbReference type="EMBL" id="SZX69097.1"/>
    </source>
</evidence>
<sequence>MHPSSDLDICTASNATASTATSARSSKDVEAADDTHLHSSGSSSTARKDRSCRSRLLPWSRRAAGVSAAAAAAAVGGSSDEFAQNIIHIGKVEWQGVCCSYMAQGANKVVLHDVWGVAMSNEVQALMGPSGAGKSTFDGYPGNEEEHRAAGRRCAD</sequence>
<organism evidence="2 3">
    <name type="scientific">Tetradesmus obliquus</name>
    <name type="common">Green alga</name>
    <name type="synonym">Acutodesmus obliquus</name>
    <dbReference type="NCBI Taxonomy" id="3088"/>
    <lineage>
        <taxon>Eukaryota</taxon>
        <taxon>Viridiplantae</taxon>
        <taxon>Chlorophyta</taxon>
        <taxon>core chlorophytes</taxon>
        <taxon>Chlorophyceae</taxon>
        <taxon>CS clade</taxon>
        <taxon>Sphaeropleales</taxon>
        <taxon>Scenedesmaceae</taxon>
        <taxon>Tetradesmus</taxon>
    </lineage>
</organism>
<reference evidence="2 3" key="1">
    <citation type="submission" date="2016-10" db="EMBL/GenBank/DDBJ databases">
        <authorList>
            <person name="Cai Z."/>
        </authorList>
    </citation>
    <scope>NUCLEOTIDE SEQUENCE [LARGE SCALE GENOMIC DNA]</scope>
</reference>
<dbReference type="Proteomes" id="UP000256970">
    <property type="component" value="Unassembled WGS sequence"/>
</dbReference>
<feature type="compositionally biased region" description="Basic and acidic residues" evidence="1">
    <location>
        <begin position="144"/>
        <end position="156"/>
    </location>
</feature>
<dbReference type="InterPro" id="IPR027417">
    <property type="entry name" value="P-loop_NTPase"/>
</dbReference>
<dbReference type="EMBL" id="FNXT01000904">
    <property type="protein sequence ID" value="SZX69097.1"/>
    <property type="molecule type" value="Genomic_DNA"/>
</dbReference>
<evidence type="ECO:0008006" key="4">
    <source>
        <dbReference type="Google" id="ProtNLM"/>
    </source>
</evidence>
<feature type="region of interest" description="Disordered" evidence="1">
    <location>
        <begin position="132"/>
        <end position="156"/>
    </location>
</feature>
<dbReference type="Gene3D" id="3.40.50.300">
    <property type="entry name" value="P-loop containing nucleotide triphosphate hydrolases"/>
    <property type="match status" value="1"/>
</dbReference>
<feature type="compositionally biased region" description="Basic and acidic residues" evidence="1">
    <location>
        <begin position="25"/>
        <end position="37"/>
    </location>
</feature>
<keyword evidence="3" id="KW-1185">Reference proteome</keyword>
<dbReference type="AlphaFoldDB" id="A0A383VUC2"/>
<feature type="region of interest" description="Disordered" evidence="1">
    <location>
        <begin position="16"/>
        <end position="53"/>
    </location>
</feature>
<proteinExistence type="predicted"/>
<dbReference type="SUPFAM" id="SSF52540">
    <property type="entry name" value="P-loop containing nucleoside triphosphate hydrolases"/>
    <property type="match status" value="1"/>
</dbReference>